<evidence type="ECO:0000259" key="3">
    <source>
        <dbReference type="Pfam" id="PF00588"/>
    </source>
</evidence>
<protein>
    <submittedName>
        <fullName evidence="7">tRNA G18 (Ribose-2'-O)-methylase SpoU</fullName>
    </submittedName>
</protein>
<dbReference type="GO" id="GO:0008173">
    <property type="term" value="F:RNA methyltransferase activity"/>
    <property type="evidence" value="ECO:0007669"/>
    <property type="project" value="InterPro"/>
</dbReference>
<dbReference type="SUPFAM" id="SSF75217">
    <property type="entry name" value="alpha/beta knot"/>
    <property type="match status" value="1"/>
</dbReference>
<dbReference type="PANTHER" id="PTHR46429">
    <property type="entry name" value="23S RRNA (GUANOSINE-2'-O-)-METHYLTRANSFERASE RLMB"/>
    <property type="match status" value="1"/>
</dbReference>
<reference evidence="7" key="1">
    <citation type="submission" date="2022-08" db="EMBL/GenBank/DDBJ databases">
        <title>Genomic Encyclopedia of Type Strains, Phase V (KMG-V): Genome sequencing to study the core and pangenomes of soil and plant-associated prokaryotes.</title>
        <authorList>
            <person name="Whitman W."/>
        </authorList>
    </citation>
    <scope>NUCLEOTIDE SEQUENCE</scope>
    <source>
        <strain evidence="4">0</strain>
        <strain evidence="6">SP2016B</strain>
        <strain evidence="7">SP2017</strain>
        <strain evidence="10">SP3002</strain>
        <strain evidence="8">SP3012</strain>
        <strain evidence="9">SP3026</strain>
        <strain evidence="5">SP3049</strain>
    </source>
</reference>
<evidence type="ECO:0000313" key="9">
    <source>
        <dbReference type="EMBL" id="MCS4122609.1"/>
    </source>
</evidence>
<dbReference type="EMBL" id="JANTYZ010000007">
    <property type="protein sequence ID" value="MCS3865944.1"/>
    <property type="molecule type" value="Genomic_DNA"/>
</dbReference>
<dbReference type="EMBL" id="JANUBB010000019">
    <property type="protein sequence ID" value="MCS3953224.1"/>
    <property type="molecule type" value="Genomic_DNA"/>
</dbReference>
<dbReference type="InterPro" id="IPR004441">
    <property type="entry name" value="rRNA_MeTrfase_TrmH"/>
</dbReference>
<dbReference type="InterPro" id="IPR029026">
    <property type="entry name" value="tRNA_m1G_MTases_N"/>
</dbReference>
<dbReference type="AlphaFoldDB" id="A0A840EJW7"/>
<keyword evidence="1" id="KW-0489">Methyltransferase</keyword>
<evidence type="ECO:0000313" key="10">
    <source>
        <dbReference type="EMBL" id="MCS4158538.1"/>
    </source>
</evidence>
<dbReference type="EMBL" id="JANUBF010000010">
    <property type="protein sequence ID" value="MCS4036756.1"/>
    <property type="molecule type" value="Genomic_DNA"/>
</dbReference>
<proteinExistence type="predicted"/>
<dbReference type="InterPro" id="IPR029028">
    <property type="entry name" value="Alpha/beta_knot_MTases"/>
</dbReference>
<dbReference type="EMBL" id="JANTZM010000012">
    <property type="protein sequence ID" value="MCS4158538.1"/>
    <property type="molecule type" value="Genomic_DNA"/>
</dbReference>
<dbReference type="EMBL" id="JANUBL010000007">
    <property type="protein sequence ID" value="MCS4122609.1"/>
    <property type="molecule type" value="Genomic_DNA"/>
</dbReference>
<dbReference type="Pfam" id="PF00588">
    <property type="entry name" value="SpoU_methylase"/>
    <property type="match status" value="1"/>
</dbReference>
<accession>A0A840EJW7</accession>
<evidence type="ECO:0000313" key="8">
    <source>
        <dbReference type="EMBL" id="MCS4036756.1"/>
    </source>
</evidence>
<dbReference type="GO" id="GO:0032259">
    <property type="term" value="P:methylation"/>
    <property type="evidence" value="ECO:0007669"/>
    <property type="project" value="UniProtKB-KW"/>
</dbReference>
<dbReference type="InterPro" id="IPR001537">
    <property type="entry name" value="SpoU_MeTrfase"/>
</dbReference>
<name>A0A840EJW7_9BACT</name>
<dbReference type="Proteomes" id="UP001155027">
    <property type="component" value="Unassembled WGS sequence"/>
</dbReference>
<dbReference type="Proteomes" id="UP001155010">
    <property type="component" value="Unassembled WGS sequence"/>
</dbReference>
<evidence type="ECO:0000256" key="2">
    <source>
        <dbReference type="ARBA" id="ARBA00022679"/>
    </source>
</evidence>
<dbReference type="GO" id="GO:0006396">
    <property type="term" value="P:RNA processing"/>
    <property type="evidence" value="ECO:0007669"/>
    <property type="project" value="InterPro"/>
</dbReference>
<dbReference type="Proteomes" id="UP001155110">
    <property type="component" value="Unassembled WGS sequence"/>
</dbReference>
<dbReference type="RefSeq" id="WP_103016422.1">
    <property type="nucleotide sequence ID" value="NZ_CALTRV010000007.1"/>
</dbReference>
<dbReference type="Proteomes" id="UP001155144">
    <property type="component" value="Unassembled WGS sequence"/>
</dbReference>
<dbReference type="EMBL" id="JANUAE010000010">
    <property type="protein sequence ID" value="MCS3711077.1"/>
    <property type="molecule type" value="Genomic_DNA"/>
</dbReference>
<dbReference type="GO" id="GO:0005829">
    <property type="term" value="C:cytosol"/>
    <property type="evidence" value="ECO:0007669"/>
    <property type="project" value="TreeGrafter"/>
</dbReference>
<dbReference type="EMBL" id="JANUAU010000001">
    <property type="protein sequence ID" value="MCS3676599.1"/>
    <property type="molecule type" value="Genomic_DNA"/>
</dbReference>
<dbReference type="Proteomes" id="UP001155034">
    <property type="component" value="Unassembled WGS sequence"/>
</dbReference>
<gene>
    <name evidence="9" type="ORF">GGP45_002973</name>
    <name evidence="5" type="ORF">GGP61_002703</name>
    <name evidence="4" type="ORF">GGP71_000495</name>
    <name evidence="6" type="ORF">GGP82_002508</name>
    <name evidence="7" type="ORF">GGP83_003199</name>
    <name evidence="10" type="ORF">GGP99_002510</name>
    <name evidence="8" type="ORF">GGQ01_001821</name>
</gene>
<dbReference type="Gene3D" id="3.40.1280.10">
    <property type="match status" value="1"/>
</dbReference>
<feature type="domain" description="tRNA/rRNA methyltransferase SpoU type" evidence="3">
    <location>
        <begin position="25"/>
        <end position="167"/>
    </location>
</feature>
<evidence type="ECO:0000313" key="7">
    <source>
        <dbReference type="EMBL" id="MCS3953224.1"/>
    </source>
</evidence>
<evidence type="ECO:0000256" key="1">
    <source>
        <dbReference type="ARBA" id="ARBA00022603"/>
    </source>
</evidence>
<dbReference type="GO" id="GO:0003723">
    <property type="term" value="F:RNA binding"/>
    <property type="evidence" value="ECO:0007669"/>
    <property type="project" value="InterPro"/>
</dbReference>
<evidence type="ECO:0000313" key="5">
    <source>
        <dbReference type="EMBL" id="MCS3711077.1"/>
    </source>
</evidence>
<dbReference type="Proteomes" id="UP001155040">
    <property type="component" value="Unassembled WGS sequence"/>
</dbReference>
<dbReference type="Proteomes" id="UP001155057">
    <property type="component" value="Unassembled WGS sequence"/>
</dbReference>
<comment type="caution">
    <text evidence="7">The sequence shown here is derived from an EMBL/GenBank/DDBJ whole genome shotgun (WGS) entry which is preliminary data.</text>
</comment>
<evidence type="ECO:0000313" key="11">
    <source>
        <dbReference type="Proteomes" id="UP001155010"/>
    </source>
</evidence>
<keyword evidence="2" id="KW-0808">Transferase</keyword>
<evidence type="ECO:0000313" key="4">
    <source>
        <dbReference type="EMBL" id="MCS3676599.1"/>
    </source>
</evidence>
<evidence type="ECO:0000313" key="6">
    <source>
        <dbReference type="EMBL" id="MCS3865944.1"/>
    </source>
</evidence>
<dbReference type="PANTHER" id="PTHR46429:SF1">
    <property type="entry name" value="23S RRNA (GUANOSINE-2'-O-)-METHYLTRANSFERASE RLMB"/>
    <property type="match status" value="1"/>
</dbReference>
<sequence length="187" mass="20679">MRKLSWDEIERPAPEEIPTLPKHPVRLVVHNVRSIHNVGSMFRTSDAARIEHIHLTGFTGTPEHKDLHKTALGAQDAVEWSQHDEPRPLLRDLKDAGYTIAALEQTDHTQRPDAAPADAFPIALVVGNEVRGIEPDVLDAVDLALEIPQYGAKISLNVGVAYGIAVYDLIRRSRTLLGPPGDEDRTE</sequence>
<organism evidence="7 11">
    <name type="scientific">Salinibacter ruber</name>
    <dbReference type="NCBI Taxonomy" id="146919"/>
    <lineage>
        <taxon>Bacteria</taxon>
        <taxon>Pseudomonadati</taxon>
        <taxon>Rhodothermota</taxon>
        <taxon>Rhodothermia</taxon>
        <taxon>Rhodothermales</taxon>
        <taxon>Salinibacteraceae</taxon>
        <taxon>Salinibacter</taxon>
    </lineage>
</organism>